<evidence type="ECO:0000256" key="7">
    <source>
        <dbReference type="ARBA" id="ARBA00022723"/>
    </source>
</evidence>
<comment type="function">
    <text evidence="3">Might act as an E3 ubiquitin-protein ligase, or as part of E3 complex, which accepts ubiquitin from specific E2 ubiquitin-conjugating enzymes and then transfers it to substrates.</text>
</comment>
<comment type="similarity">
    <text evidence="4">Belongs to the RBR family. Ariadne subfamily.</text>
</comment>
<keyword evidence="9 12" id="KW-0863">Zinc-finger</keyword>
<sequence>TEFIRLPCKHFFCRKCMETYSSIHVKEHTVHRLLCPDCRGMVPPDILKLLLGNEEFELWESLLLQKTLESMSDIIYCPRCESVCLEDGDHDAQCPECFFSFCSICGLRRHPGIGCVPTGVTLEILMERQGSSQLSQDQKRRELDRINEIISINMILLDSRQCPSCKTAVFRSAGCNKIICKCGKFFCYQCGEAITDNGHFRRGCHLFPREAFYTGDVRGRKPVSEIEIEHPCPICSQMNVKDTNDNHIFCQTCLNYYCYLCHSSVRDSFQHFGPNGCQRFTVA</sequence>
<keyword evidence="8" id="KW-0677">Repeat</keyword>
<dbReference type="OrthoDB" id="1431934at2759"/>
<evidence type="ECO:0000256" key="3">
    <source>
        <dbReference type="ARBA" id="ARBA00003976"/>
    </source>
</evidence>
<keyword evidence="6" id="KW-0808">Transferase</keyword>
<dbReference type="InterPro" id="IPR044066">
    <property type="entry name" value="TRIAD_supradom"/>
</dbReference>
<evidence type="ECO:0000256" key="1">
    <source>
        <dbReference type="ARBA" id="ARBA00001798"/>
    </source>
</evidence>
<dbReference type="InterPro" id="IPR001841">
    <property type="entry name" value="Znf_RING"/>
</dbReference>
<reference evidence="15 16" key="1">
    <citation type="submission" date="2020-06" db="EMBL/GenBank/DDBJ databases">
        <title>Transcriptomic and genomic resources for Thalictrum thalictroides and T. hernandezii: Facilitating candidate gene discovery in an emerging model plant lineage.</title>
        <authorList>
            <person name="Arias T."/>
            <person name="Riano-Pachon D.M."/>
            <person name="Di Stilio V.S."/>
        </authorList>
    </citation>
    <scope>NUCLEOTIDE SEQUENCE [LARGE SCALE GENOMIC DNA]</scope>
    <source>
        <strain evidence="16">cv. WT478/WT964</strain>
        <tissue evidence="15">Leaves</tissue>
    </source>
</reference>
<evidence type="ECO:0000256" key="5">
    <source>
        <dbReference type="ARBA" id="ARBA00012251"/>
    </source>
</evidence>
<dbReference type="InterPro" id="IPR017907">
    <property type="entry name" value="Znf_RING_CS"/>
</dbReference>
<name>A0A7J6V1A2_THATH</name>
<gene>
    <name evidence="15" type="ORF">FRX31_031653</name>
</gene>
<accession>A0A7J6V1A2</accession>
<dbReference type="PANTHER" id="PTHR11685">
    <property type="entry name" value="RBR FAMILY RING FINGER AND IBR DOMAIN-CONTAINING"/>
    <property type="match status" value="1"/>
</dbReference>
<proteinExistence type="inferred from homology"/>
<evidence type="ECO:0000256" key="2">
    <source>
        <dbReference type="ARBA" id="ARBA00001947"/>
    </source>
</evidence>
<dbReference type="Proteomes" id="UP000554482">
    <property type="component" value="Unassembled WGS sequence"/>
</dbReference>
<comment type="catalytic activity">
    <reaction evidence="1">
        <text>[E2 ubiquitin-conjugating enzyme]-S-ubiquitinyl-L-cysteine + [acceptor protein]-L-lysine = [E2 ubiquitin-conjugating enzyme]-L-cysteine + [acceptor protein]-N(6)-ubiquitinyl-L-lysine.</text>
        <dbReference type="EC" id="2.3.2.31"/>
    </reaction>
</comment>
<evidence type="ECO:0000256" key="8">
    <source>
        <dbReference type="ARBA" id="ARBA00022737"/>
    </source>
</evidence>
<dbReference type="SMART" id="SM00184">
    <property type="entry name" value="RING"/>
    <property type="match status" value="3"/>
</dbReference>
<dbReference type="GO" id="GO:0008270">
    <property type="term" value="F:zinc ion binding"/>
    <property type="evidence" value="ECO:0007669"/>
    <property type="project" value="UniProtKB-KW"/>
</dbReference>
<dbReference type="Gene3D" id="1.20.120.1750">
    <property type="match status" value="1"/>
</dbReference>
<feature type="domain" description="RING-type" evidence="14">
    <location>
        <begin position="1"/>
        <end position="210"/>
    </location>
</feature>
<evidence type="ECO:0000259" key="13">
    <source>
        <dbReference type="PROSITE" id="PS50089"/>
    </source>
</evidence>
<dbReference type="SUPFAM" id="SSF57850">
    <property type="entry name" value="RING/U-box"/>
    <property type="match status" value="4"/>
</dbReference>
<evidence type="ECO:0000256" key="11">
    <source>
        <dbReference type="ARBA" id="ARBA00022833"/>
    </source>
</evidence>
<comment type="cofactor">
    <cofactor evidence="2">
        <name>Zn(2+)</name>
        <dbReference type="ChEBI" id="CHEBI:29105"/>
    </cofactor>
</comment>
<dbReference type="InterPro" id="IPR013083">
    <property type="entry name" value="Znf_RING/FYVE/PHD"/>
</dbReference>
<feature type="non-terminal residue" evidence="15">
    <location>
        <position position="1"/>
    </location>
</feature>
<dbReference type="GO" id="GO:0016567">
    <property type="term" value="P:protein ubiquitination"/>
    <property type="evidence" value="ECO:0007669"/>
    <property type="project" value="InterPro"/>
</dbReference>
<protein>
    <recommendedName>
        <fullName evidence="5">RBR-type E3 ubiquitin transferase</fullName>
        <ecNumber evidence="5">2.3.2.31</ecNumber>
    </recommendedName>
</protein>
<dbReference type="GO" id="GO:0061630">
    <property type="term" value="F:ubiquitin protein ligase activity"/>
    <property type="evidence" value="ECO:0007669"/>
    <property type="project" value="UniProtKB-EC"/>
</dbReference>
<feature type="domain" description="RING-type" evidence="13">
    <location>
        <begin position="6"/>
        <end position="39"/>
    </location>
</feature>
<comment type="caution">
    <text evidence="15">The sequence shown here is derived from an EMBL/GenBank/DDBJ whole genome shotgun (WGS) entry which is preliminary data.</text>
</comment>
<keyword evidence="11" id="KW-0862">Zinc</keyword>
<dbReference type="PROSITE" id="PS51873">
    <property type="entry name" value="TRIAD"/>
    <property type="match status" value="1"/>
</dbReference>
<dbReference type="PROSITE" id="PS00518">
    <property type="entry name" value="ZF_RING_1"/>
    <property type="match status" value="1"/>
</dbReference>
<dbReference type="AlphaFoldDB" id="A0A7J6V1A2"/>
<organism evidence="15 16">
    <name type="scientific">Thalictrum thalictroides</name>
    <name type="common">Rue-anemone</name>
    <name type="synonym">Anemone thalictroides</name>
    <dbReference type="NCBI Taxonomy" id="46969"/>
    <lineage>
        <taxon>Eukaryota</taxon>
        <taxon>Viridiplantae</taxon>
        <taxon>Streptophyta</taxon>
        <taxon>Embryophyta</taxon>
        <taxon>Tracheophyta</taxon>
        <taxon>Spermatophyta</taxon>
        <taxon>Magnoliopsida</taxon>
        <taxon>Ranunculales</taxon>
        <taxon>Ranunculaceae</taxon>
        <taxon>Thalictroideae</taxon>
        <taxon>Thalictrum</taxon>
    </lineage>
</organism>
<dbReference type="Gene3D" id="3.30.40.10">
    <property type="entry name" value="Zinc/RING finger domain, C3HC4 (zinc finger)"/>
    <property type="match status" value="1"/>
</dbReference>
<dbReference type="PROSITE" id="PS50089">
    <property type="entry name" value="ZF_RING_2"/>
    <property type="match status" value="1"/>
</dbReference>
<evidence type="ECO:0000256" key="6">
    <source>
        <dbReference type="ARBA" id="ARBA00022679"/>
    </source>
</evidence>
<keyword evidence="10" id="KW-0833">Ubl conjugation pathway</keyword>
<dbReference type="CDD" id="cd20341">
    <property type="entry name" value="BRcat_RBR_RNF14"/>
    <property type="match status" value="1"/>
</dbReference>
<dbReference type="EC" id="2.3.2.31" evidence="5"/>
<evidence type="ECO:0000256" key="4">
    <source>
        <dbReference type="ARBA" id="ARBA00005884"/>
    </source>
</evidence>
<evidence type="ECO:0000259" key="14">
    <source>
        <dbReference type="PROSITE" id="PS51873"/>
    </source>
</evidence>
<evidence type="ECO:0000256" key="12">
    <source>
        <dbReference type="PROSITE-ProRule" id="PRU00175"/>
    </source>
</evidence>
<dbReference type="Pfam" id="PF26200">
    <property type="entry name" value="Rcat_RNF216"/>
    <property type="match status" value="1"/>
</dbReference>
<dbReference type="Pfam" id="PF01485">
    <property type="entry name" value="IBR"/>
    <property type="match status" value="1"/>
</dbReference>
<keyword evidence="7" id="KW-0479">Metal-binding</keyword>
<evidence type="ECO:0000313" key="15">
    <source>
        <dbReference type="EMBL" id="KAF5178759.1"/>
    </source>
</evidence>
<dbReference type="InterPro" id="IPR002867">
    <property type="entry name" value="IBR_dom"/>
</dbReference>
<evidence type="ECO:0000256" key="9">
    <source>
        <dbReference type="ARBA" id="ARBA00022771"/>
    </source>
</evidence>
<dbReference type="SMART" id="SM00647">
    <property type="entry name" value="IBR"/>
    <property type="match status" value="2"/>
</dbReference>
<evidence type="ECO:0000313" key="16">
    <source>
        <dbReference type="Proteomes" id="UP000554482"/>
    </source>
</evidence>
<keyword evidence="16" id="KW-1185">Reference proteome</keyword>
<dbReference type="EMBL" id="JABWDY010039636">
    <property type="protein sequence ID" value="KAF5178759.1"/>
    <property type="molecule type" value="Genomic_DNA"/>
</dbReference>
<dbReference type="InterPro" id="IPR031127">
    <property type="entry name" value="E3_UB_ligase_RBR"/>
</dbReference>
<evidence type="ECO:0000256" key="10">
    <source>
        <dbReference type="ARBA" id="ARBA00022786"/>
    </source>
</evidence>